<dbReference type="InterPro" id="IPR035754">
    <property type="entry name" value="SPRY_SPSB3"/>
</dbReference>
<proteinExistence type="inferred from homology"/>
<evidence type="ECO:0000256" key="1">
    <source>
        <dbReference type="ARBA" id="ARBA00004123"/>
    </source>
</evidence>
<dbReference type="PROSITE" id="PS50225">
    <property type="entry name" value="SOCS"/>
    <property type="match status" value="1"/>
</dbReference>
<dbReference type="InterPro" id="IPR043136">
    <property type="entry name" value="B30.2/SPRY_sf"/>
</dbReference>
<evidence type="ECO:0000256" key="2">
    <source>
        <dbReference type="ARBA" id="ARBA00004906"/>
    </source>
</evidence>
<gene>
    <name evidence="8" type="ORF">PECUL_23A060020</name>
</gene>
<evidence type="ECO:0000313" key="8">
    <source>
        <dbReference type="EMBL" id="CAH2325942.1"/>
    </source>
</evidence>
<dbReference type="SUPFAM" id="SSF49899">
    <property type="entry name" value="Concanavalin A-like lectins/glucanases"/>
    <property type="match status" value="1"/>
</dbReference>
<evidence type="ECO:0000259" key="6">
    <source>
        <dbReference type="PROSITE" id="PS50188"/>
    </source>
</evidence>
<dbReference type="FunFam" id="2.60.120.920:FF:000079">
    <property type="entry name" value="Predicted protein"/>
    <property type="match status" value="1"/>
</dbReference>
<dbReference type="EMBL" id="OW240923">
    <property type="protein sequence ID" value="CAH2325942.1"/>
    <property type="molecule type" value="Genomic_DNA"/>
</dbReference>
<dbReference type="InterPro" id="IPR001496">
    <property type="entry name" value="SOCS_box"/>
</dbReference>
<feature type="domain" description="SOCS box" evidence="7">
    <location>
        <begin position="194"/>
        <end position="244"/>
    </location>
</feature>
<dbReference type="SMART" id="SM00449">
    <property type="entry name" value="SPRY"/>
    <property type="match status" value="1"/>
</dbReference>
<keyword evidence="5" id="KW-0539">Nucleus</keyword>
<dbReference type="AlphaFoldDB" id="A0AAD1TKY1"/>
<dbReference type="CDD" id="cd12876">
    <property type="entry name" value="SPRY_SOCS3"/>
    <property type="match status" value="1"/>
</dbReference>
<dbReference type="Pfam" id="PF00622">
    <property type="entry name" value="SPRY"/>
    <property type="match status" value="1"/>
</dbReference>
<keyword evidence="9" id="KW-1185">Reference proteome</keyword>
<comment type="pathway">
    <text evidence="2">Protein modification; protein ubiquitination.</text>
</comment>
<dbReference type="Gene3D" id="2.60.120.920">
    <property type="match status" value="1"/>
</dbReference>
<dbReference type="InterPro" id="IPR001870">
    <property type="entry name" value="B30.2/SPRY"/>
</dbReference>
<evidence type="ECO:0000256" key="4">
    <source>
        <dbReference type="ARBA" id="ARBA00014684"/>
    </source>
</evidence>
<accession>A0AAD1TKY1</accession>
<dbReference type="PROSITE" id="PS50188">
    <property type="entry name" value="B302_SPRY"/>
    <property type="match status" value="1"/>
</dbReference>
<evidence type="ECO:0000313" key="9">
    <source>
        <dbReference type="Proteomes" id="UP001295444"/>
    </source>
</evidence>
<evidence type="ECO:0000256" key="3">
    <source>
        <dbReference type="ARBA" id="ARBA00010910"/>
    </source>
</evidence>
<sequence length="254" mass="28002">MRTGGLQHPNTRPASMKPPLLQGFVEETWTWSSDGLSSDTELSPCRRDVYFHTDPVLESCGTAGVRGSTGFVQGEHYWEVEFLEPASGYSVMVGVGTSKAALHAGSYEYINLLGKDTESWGLSYKGTFWHRCSSRQYTEPFYDRGTVIGVHLNLKEGTLTFYKNRQCLGLAFTGLHKVLSPLYPMVSSTAPGIELSLGLRSSTLPTLEERCLSTLAHGLAKKDLVDLLPLPVAVRWKLKSLKEGCDRDALAPEL</sequence>
<dbReference type="InterPro" id="IPR003877">
    <property type="entry name" value="SPRY_dom"/>
</dbReference>
<organism evidence="8 9">
    <name type="scientific">Pelobates cultripes</name>
    <name type="common">Western spadefoot toad</name>
    <dbReference type="NCBI Taxonomy" id="61616"/>
    <lineage>
        <taxon>Eukaryota</taxon>
        <taxon>Metazoa</taxon>
        <taxon>Chordata</taxon>
        <taxon>Craniata</taxon>
        <taxon>Vertebrata</taxon>
        <taxon>Euteleostomi</taxon>
        <taxon>Amphibia</taxon>
        <taxon>Batrachia</taxon>
        <taxon>Anura</taxon>
        <taxon>Pelobatoidea</taxon>
        <taxon>Pelobatidae</taxon>
        <taxon>Pelobates</taxon>
    </lineage>
</organism>
<dbReference type="InterPro" id="IPR050672">
    <property type="entry name" value="FBXO45-Fsn/SPSB_families"/>
</dbReference>
<name>A0AAD1TKY1_PELCU</name>
<comment type="subcellular location">
    <subcellularLocation>
        <location evidence="1">Nucleus</location>
    </subcellularLocation>
</comment>
<dbReference type="GO" id="GO:0043161">
    <property type="term" value="P:proteasome-mediated ubiquitin-dependent protein catabolic process"/>
    <property type="evidence" value="ECO:0007669"/>
    <property type="project" value="TreeGrafter"/>
</dbReference>
<reference evidence="8" key="1">
    <citation type="submission" date="2022-03" db="EMBL/GenBank/DDBJ databases">
        <authorList>
            <person name="Alioto T."/>
            <person name="Alioto T."/>
            <person name="Gomez Garrido J."/>
        </authorList>
    </citation>
    <scope>NUCLEOTIDE SEQUENCE</scope>
</reference>
<dbReference type="Proteomes" id="UP001295444">
    <property type="component" value="Chromosome 12"/>
</dbReference>
<comment type="similarity">
    <text evidence="3">Belongs to the SPSB family.</text>
</comment>
<evidence type="ECO:0000259" key="7">
    <source>
        <dbReference type="PROSITE" id="PS50225"/>
    </source>
</evidence>
<dbReference type="GO" id="GO:0019005">
    <property type="term" value="C:SCF ubiquitin ligase complex"/>
    <property type="evidence" value="ECO:0007669"/>
    <property type="project" value="TreeGrafter"/>
</dbReference>
<dbReference type="InterPro" id="IPR013320">
    <property type="entry name" value="ConA-like_dom_sf"/>
</dbReference>
<dbReference type="PANTHER" id="PTHR12245:SF16">
    <property type="entry name" value="SPRY DOMAIN-CONTAINING SOCS BOX PROTEIN 3-LIKE"/>
    <property type="match status" value="1"/>
</dbReference>
<dbReference type="GO" id="GO:0016567">
    <property type="term" value="P:protein ubiquitination"/>
    <property type="evidence" value="ECO:0007669"/>
    <property type="project" value="UniProtKB-ARBA"/>
</dbReference>
<evidence type="ECO:0000256" key="5">
    <source>
        <dbReference type="ARBA" id="ARBA00023242"/>
    </source>
</evidence>
<protein>
    <recommendedName>
        <fullName evidence="4">SPRY domain-containing SOCS box protein 3</fullName>
    </recommendedName>
</protein>
<feature type="domain" description="B30.2/SPRY" evidence="6">
    <location>
        <begin position="7"/>
        <end position="204"/>
    </location>
</feature>
<dbReference type="PANTHER" id="PTHR12245">
    <property type="entry name" value="SPRY DOMAIN CONTAINING SOCS BOX PROTEIN"/>
    <property type="match status" value="1"/>
</dbReference>
<dbReference type="GO" id="GO:0005634">
    <property type="term" value="C:nucleus"/>
    <property type="evidence" value="ECO:0007669"/>
    <property type="project" value="UniProtKB-SubCell"/>
</dbReference>